<feature type="domain" description="HPr" evidence="1">
    <location>
        <begin position="12"/>
        <end position="83"/>
    </location>
</feature>
<dbReference type="InterPro" id="IPR035895">
    <property type="entry name" value="HPr-like_sf"/>
</dbReference>
<name>A0A1S2LA25_9BACI</name>
<reference evidence="2 3" key="1">
    <citation type="submission" date="2016-10" db="EMBL/GenBank/DDBJ databases">
        <title>Draft genome sequences of four alkaliphilic bacteria belonging to the Anaerobacillus genus.</title>
        <authorList>
            <person name="Bassil N.M."/>
            <person name="Lloyd J.R."/>
        </authorList>
    </citation>
    <scope>NUCLEOTIDE SEQUENCE [LARGE SCALE GENOMIC DNA]</scope>
    <source>
        <strain evidence="2 3">DSM 15340</strain>
    </source>
</reference>
<keyword evidence="3" id="KW-1185">Reference proteome</keyword>
<organism evidence="2 3">
    <name type="scientific">Anaerobacillus arseniciselenatis</name>
    <dbReference type="NCBI Taxonomy" id="85682"/>
    <lineage>
        <taxon>Bacteria</taxon>
        <taxon>Bacillati</taxon>
        <taxon>Bacillota</taxon>
        <taxon>Bacilli</taxon>
        <taxon>Bacillales</taxon>
        <taxon>Bacillaceae</taxon>
        <taxon>Anaerobacillus</taxon>
    </lineage>
</organism>
<dbReference type="AlphaFoldDB" id="A0A1S2LA25"/>
<dbReference type="Gene3D" id="3.30.1340.10">
    <property type="entry name" value="HPr-like"/>
    <property type="match status" value="1"/>
</dbReference>
<dbReference type="InterPro" id="IPR000032">
    <property type="entry name" value="HPr-like"/>
</dbReference>
<gene>
    <name evidence="2" type="ORF">BKP35_16855</name>
</gene>
<dbReference type="Proteomes" id="UP000180098">
    <property type="component" value="Unassembled WGS sequence"/>
</dbReference>
<accession>A0A1S2LA25</accession>
<dbReference type="SUPFAM" id="SSF55594">
    <property type="entry name" value="HPr-like"/>
    <property type="match status" value="1"/>
</dbReference>
<proteinExistence type="predicted"/>
<dbReference type="Pfam" id="PF00381">
    <property type="entry name" value="PTS-HPr"/>
    <property type="match status" value="1"/>
</dbReference>
<dbReference type="EMBL" id="MLQQ01000045">
    <property type="protein sequence ID" value="OIJ09339.1"/>
    <property type="molecule type" value="Genomic_DNA"/>
</dbReference>
<dbReference type="OrthoDB" id="2428896at2"/>
<dbReference type="RefSeq" id="WP_071314548.1">
    <property type="nucleotide sequence ID" value="NZ_MLQQ01000045.1"/>
</dbReference>
<evidence type="ECO:0000259" key="1">
    <source>
        <dbReference type="Pfam" id="PF00381"/>
    </source>
</evidence>
<protein>
    <recommendedName>
        <fullName evidence="1">HPr domain-containing protein</fullName>
    </recommendedName>
</protein>
<evidence type="ECO:0000313" key="2">
    <source>
        <dbReference type="EMBL" id="OIJ09339.1"/>
    </source>
</evidence>
<sequence length="91" mass="10554">MEKMVVFQIPSVGLSLQRIIEFVQLNTLFQSEIYLIKNKQRFNAKSITSIVSVVFTSKKEEEFIISVKGQNAEKDINKIIDFFGNNKLRIQ</sequence>
<comment type="caution">
    <text evidence="2">The sequence shown here is derived from an EMBL/GenBank/DDBJ whole genome shotgun (WGS) entry which is preliminary data.</text>
</comment>
<evidence type="ECO:0000313" key="3">
    <source>
        <dbReference type="Proteomes" id="UP000180098"/>
    </source>
</evidence>